<dbReference type="PANTHER" id="PTHR23542">
    <property type="match status" value="1"/>
</dbReference>
<name>A0ABU7KEE2_9ACTN</name>
<reference evidence="3 4" key="1">
    <citation type="submission" date="2023-08" db="EMBL/GenBank/DDBJ databases">
        <authorList>
            <person name="Girao M."/>
            <person name="Carvalho M.F."/>
        </authorList>
    </citation>
    <scope>NUCLEOTIDE SEQUENCE [LARGE SCALE GENOMIC DNA]</scope>
    <source>
        <strain evidence="3 4">CT-R113</strain>
    </source>
</reference>
<dbReference type="InterPro" id="IPR011701">
    <property type="entry name" value="MFS"/>
</dbReference>
<keyword evidence="2" id="KW-0812">Transmembrane</keyword>
<gene>
    <name evidence="3" type="ORF">Q8791_25580</name>
</gene>
<dbReference type="EMBL" id="JAUZMY010000031">
    <property type="protein sequence ID" value="MEE2040598.1"/>
    <property type="molecule type" value="Genomic_DNA"/>
</dbReference>
<feature type="transmembrane region" description="Helical" evidence="2">
    <location>
        <begin position="255"/>
        <end position="275"/>
    </location>
</feature>
<feature type="compositionally biased region" description="Low complexity" evidence="1">
    <location>
        <begin position="413"/>
        <end position="427"/>
    </location>
</feature>
<dbReference type="Pfam" id="PF07690">
    <property type="entry name" value="MFS_1"/>
    <property type="match status" value="1"/>
</dbReference>
<feature type="transmembrane region" description="Helical" evidence="2">
    <location>
        <begin position="373"/>
        <end position="393"/>
    </location>
</feature>
<feature type="transmembrane region" description="Helical" evidence="2">
    <location>
        <begin position="176"/>
        <end position="200"/>
    </location>
</feature>
<evidence type="ECO:0000313" key="3">
    <source>
        <dbReference type="EMBL" id="MEE2040598.1"/>
    </source>
</evidence>
<feature type="transmembrane region" description="Helical" evidence="2">
    <location>
        <begin position="309"/>
        <end position="331"/>
    </location>
</feature>
<accession>A0ABU7KEE2</accession>
<feature type="transmembrane region" description="Helical" evidence="2">
    <location>
        <begin position="221"/>
        <end position="249"/>
    </location>
</feature>
<keyword evidence="2" id="KW-1133">Transmembrane helix</keyword>
<dbReference type="RefSeq" id="WP_330094356.1">
    <property type="nucleotide sequence ID" value="NZ_JAUZMY010000031.1"/>
</dbReference>
<dbReference type="Proteomes" id="UP001356095">
    <property type="component" value="Unassembled WGS sequence"/>
</dbReference>
<dbReference type="Gene3D" id="1.20.1250.20">
    <property type="entry name" value="MFS general substrate transporter like domains"/>
    <property type="match status" value="1"/>
</dbReference>
<keyword evidence="2" id="KW-0472">Membrane</keyword>
<feature type="region of interest" description="Disordered" evidence="1">
    <location>
        <begin position="403"/>
        <end position="439"/>
    </location>
</feature>
<feature type="transmembrane region" description="Helical" evidence="2">
    <location>
        <begin position="287"/>
        <end position="303"/>
    </location>
</feature>
<evidence type="ECO:0000256" key="1">
    <source>
        <dbReference type="SAM" id="MobiDB-lite"/>
    </source>
</evidence>
<dbReference type="SUPFAM" id="SSF103473">
    <property type="entry name" value="MFS general substrate transporter"/>
    <property type="match status" value="1"/>
</dbReference>
<sequence>MSPIETLRRMHRIAGWPLLLTSFLARLPVSMALIGLLTLVTVTTGSVAAAGAVSGAFALGEAVGGPVIARYADRHGQRIPVLVTAVVDAVLIVLLVLAVLSGASTPALAALAVVAGMCMPQMGPMARTRWVVLIRRGPDRGAERERSVSAAMAVEGVLDEAAFVLGPALVGVLTVALSPAASVVGAAVLIGVFGSVFALHPTAPPGTRPVPGAGGRIATPALLVLTVPMFCQGMFFGGMSTGVTAFAAASGYGDLSGLMYAVMGASSAAAGLLMASVPPGFSLTARTRVAAGALFVLSLPLYLDHGAATLAVTVLVLGTAIGPHIVSLFGLIERAAPPSRLSLSMAVVLSSLILGQALGSTVSGAVADAYGHQGAFALATLGGLVSFAVASLVMRARWYTRTGDSGEEPGDGANPLADTAAASSALPPAEPGGLGNIGR</sequence>
<evidence type="ECO:0000313" key="4">
    <source>
        <dbReference type="Proteomes" id="UP001356095"/>
    </source>
</evidence>
<feature type="transmembrane region" description="Helical" evidence="2">
    <location>
        <begin position="343"/>
        <end position="367"/>
    </location>
</feature>
<proteinExistence type="predicted"/>
<feature type="transmembrane region" description="Helical" evidence="2">
    <location>
        <begin position="81"/>
        <end position="101"/>
    </location>
</feature>
<organism evidence="3 4">
    <name type="scientific">Nocardiopsis codii</name>
    <dbReference type="NCBI Taxonomy" id="3065942"/>
    <lineage>
        <taxon>Bacteria</taxon>
        <taxon>Bacillati</taxon>
        <taxon>Actinomycetota</taxon>
        <taxon>Actinomycetes</taxon>
        <taxon>Streptosporangiales</taxon>
        <taxon>Nocardiopsidaceae</taxon>
        <taxon>Nocardiopsis</taxon>
    </lineage>
</organism>
<dbReference type="PANTHER" id="PTHR23542:SF1">
    <property type="entry name" value="MAJOR FACILITATOR SUPERFAMILY (MFS) PROFILE DOMAIN-CONTAINING PROTEIN"/>
    <property type="match status" value="1"/>
</dbReference>
<keyword evidence="4" id="KW-1185">Reference proteome</keyword>
<protein>
    <submittedName>
        <fullName evidence="3">MFS transporter</fullName>
    </submittedName>
</protein>
<evidence type="ECO:0000256" key="2">
    <source>
        <dbReference type="SAM" id="Phobius"/>
    </source>
</evidence>
<dbReference type="InterPro" id="IPR036259">
    <property type="entry name" value="MFS_trans_sf"/>
</dbReference>
<comment type="caution">
    <text evidence="3">The sequence shown here is derived from an EMBL/GenBank/DDBJ whole genome shotgun (WGS) entry which is preliminary data.</text>
</comment>
<feature type="transmembrane region" description="Helical" evidence="2">
    <location>
        <begin position="48"/>
        <end position="69"/>
    </location>
</feature>